<accession>A0ABU3PQH9</accession>
<evidence type="ECO:0000256" key="3">
    <source>
        <dbReference type="ARBA" id="ARBA00022833"/>
    </source>
</evidence>
<evidence type="ECO:0000256" key="5">
    <source>
        <dbReference type="RuleBase" id="RU361277"/>
    </source>
</evidence>
<dbReference type="PROSITE" id="PS00059">
    <property type="entry name" value="ADH_ZINC"/>
    <property type="match status" value="1"/>
</dbReference>
<dbReference type="Pfam" id="PF08240">
    <property type="entry name" value="ADH_N"/>
    <property type="match status" value="1"/>
</dbReference>
<evidence type="ECO:0000256" key="2">
    <source>
        <dbReference type="ARBA" id="ARBA00022723"/>
    </source>
</evidence>
<name>A0ABU3PQH9_9ACTN</name>
<dbReference type="EMBL" id="JAVYII010000001">
    <property type="protein sequence ID" value="MDT9591431.1"/>
    <property type="molecule type" value="Genomic_DNA"/>
</dbReference>
<keyword evidence="2 5" id="KW-0479">Metal-binding</keyword>
<dbReference type="SUPFAM" id="SSF51735">
    <property type="entry name" value="NAD(P)-binding Rossmann-fold domains"/>
    <property type="match status" value="1"/>
</dbReference>
<evidence type="ECO:0000259" key="6">
    <source>
        <dbReference type="Pfam" id="PF00107"/>
    </source>
</evidence>
<feature type="domain" description="Alcohol dehydrogenase-like C-terminal" evidence="6">
    <location>
        <begin position="189"/>
        <end position="257"/>
    </location>
</feature>
<dbReference type="PANTHER" id="PTHR42813:SF2">
    <property type="entry name" value="DEHYDROGENASE, ZINC-CONTAINING, PUTATIVE (AFU_ORTHOLOGUE AFUA_2G02810)-RELATED"/>
    <property type="match status" value="1"/>
</dbReference>
<dbReference type="InterPro" id="IPR011032">
    <property type="entry name" value="GroES-like_sf"/>
</dbReference>
<dbReference type="Gene3D" id="3.40.50.720">
    <property type="entry name" value="NAD(P)-binding Rossmann-like Domain"/>
    <property type="match status" value="1"/>
</dbReference>
<dbReference type="InterPro" id="IPR013149">
    <property type="entry name" value="ADH-like_C"/>
</dbReference>
<dbReference type="SUPFAM" id="SSF50129">
    <property type="entry name" value="GroES-like"/>
    <property type="match status" value="1"/>
</dbReference>
<gene>
    <name evidence="8" type="ORF">RDV89_00030</name>
</gene>
<protein>
    <submittedName>
        <fullName evidence="8">Alcohol dehydrogenase catalytic domain-containing protein</fullName>
    </submittedName>
</protein>
<dbReference type="InterPro" id="IPR036291">
    <property type="entry name" value="NAD(P)-bd_dom_sf"/>
</dbReference>
<dbReference type="PANTHER" id="PTHR42813">
    <property type="entry name" value="ZINC-TYPE ALCOHOL DEHYDROGENASE-LIKE"/>
    <property type="match status" value="1"/>
</dbReference>
<reference evidence="8 9" key="1">
    <citation type="submission" date="2023-08" db="EMBL/GenBank/DDBJ databases">
        <title>Nocardioides seae sp. nov., a bacterium isolated from a soil.</title>
        <authorList>
            <person name="Wang X."/>
        </authorList>
    </citation>
    <scope>NUCLEOTIDE SEQUENCE [LARGE SCALE GENOMIC DNA]</scope>
    <source>
        <strain evidence="8 9">YZH12</strain>
    </source>
</reference>
<keyword evidence="4" id="KW-0560">Oxidoreductase</keyword>
<comment type="similarity">
    <text evidence="5">Belongs to the zinc-containing alcohol dehydrogenase family.</text>
</comment>
<dbReference type="Pfam" id="PF00107">
    <property type="entry name" value="ADH_zinc_N"/>
    <property type="match status" value="1"/>
</dbReference>
<dbReference type="InterPro" id="IPR002328">
    <property type="entry name" value="ADH_Zn_CS"/>
</dbReference>
<feature type="domain" description="Alcohol dehydrogenase-like N-terminal" evidence="7">
    <location>
        <begin position="25"/>
        <end position="146"/>
    </location>
</feature>
<evidence type="ECO:0000259" key="7">
    <source>
        <dbReference type="Pfam" id="PF08240"/>
    </source>
</evidence>
<dbReference type="Gene3D" id="3.90.180.10">
    <property type="entry name" value="Medium-chain alcohol dehydrogenases, catalytic domain"/>
    <property type="match status" value="1"/>
</dbReference>
<dbReference type="RefSeq" id="WP_315730395.1">
    <property type="nucleotide sequence ID" value="NZ_JAVYII010000001.1"/>
</dbReference>
<organism evidence="8 9">
    <name type="scientific">Nocardioides imazamoxiresistens</name>
    <dbReference type="NCBI Taxonomy" id="3231893"/>
    <lineage>
        <taxon>Bacteria</taxon>
        <taxon>Bacillati</taxon>
        <taxon>Actinomycetota</taxon>
        <taxon>Actinomycetes</taxon>
        <taxon>Propionibacteriales</taxon>
        <taxon>Nocardioidaceae</taxon>
        <taxon>Nocardioides</taxon>
    </lineage>
</organism>
<dbReference type="Proteomes" id="UP001268542">
    <property type="component" value="Unassembled WGS sequence"/>
</dbReference>
<evidence type="ECO:0000256" key="4">
    <source>
        <dbReference type="ARBA" id="ARBA00023002"/>
    </source>
</evidence>
<comment type="caution">
    <text evidence="8">The sequence shown here is derived from an EMBL/GenBank/DDBJ whole genome shotgun (WGS) entry which is preliminary data.</text>
</comment>
<keyword evidence="3 5" id="KW-0862">Zinc</keyword>
<evidence type="ECO:0000313" key="9">
    <source>
        <dbReference type="Proteomes" id="UP001268542"/>
    </source>
</evidence>
<comment type="cofactor">
    <cofactor evidence="1 5">
        <name>Zn(2+)</name>
        <dbReference type="ChEBI" id="CHEBI:29105"/>
    </cofactor>
</comment>
<dbReference type="InterPro" id="IPR013154">
    <property type="entry name" value="ADH-like_N"/>
</dbReference>
<proteinExistence type="inferred from homology"/>
<sequence length="393" mass="41954">MKAITWHGPQDVRYEEVPDARIEEPTDAVVRITSTGLCGSDLHLYGPLAPFMTEGDVIGHEPMGIVEQVGSAVENLAVGDRVVVPFNISCQRCWMCRRGLNSQCETTQNREEGTGASLFGYSRLYGAVPGGQAELLRVPFADTLPVKVPVGPSDDRFVFLSDVLPTAWQAVEYAGVGEGDTVVVLGGGPIGAMAARIAAHRNVRVIVAEPDEHRRSRLESRGVDTLPAGPTDALAAAVRDRTDGRGPDAVIDAVGMEAHGSPVAAAAHKVAEKLPGPLGRPLMKSAGVDRLEALTNAIEIVRRGGTISISGVYGGATDPLPLMQLFDKQVQLRMGQANVRAWTDDILPLLTADDDPLGTEDFATHHLGLDEAPEAYRAFRDKEPGVVKVVFHP</sequence>
<evidence type="ECO:0000256" key="1">
    <source>
        <dbReference type="ARBA" id="ARBA00001947"/>
    </source>
</evidence>
<evidence type="ECO:0000313" key="8">
    <source>
        <dbReference type="EMBL" id="MDT9591431.1"/>
    </source>
</evidence>
<keyword evidence="9" id="KW-1185">Reference proteome</keyword>